<dbReference type="RefSeq" id="WP_117487579.1">
    <property type="nucleotide sequence ID" value="NZ_QVIG01000001.1"/>
</dbReference>
<dbReference type="EMBL" id="QVIG01000001">
    <property type="protein sequence ID" value="RGD59381.1"/>
    <property type="molecule type" value="Genomic_DNA"/>
</dbReference>
<name>A0A372ZUG2_9ACTN</name>
<dbReference type="Proteomes" id="UP000263377">
    <property type="component" value="Unassembled WGS sequence"/>
</dbReference>
<feature type="region of interest" description="Disordered" evidence="1">
    <location>
        <begin position="1"/>
        <end position="60"/>
    </location>
</feature>
<evidence type="ECO:0000313" key="2">
    <source>
        <dbReference type="EMBL" id="RGD59381.1"/>
    </source>
</evidence>
<comment type="caution">
    <text evidence="2">The sequence shown here is derived from an EMBL/GenBank/DDBJ whole genome shotgun (WGS) entry which is preliminary data.</text>
</comment>
<keyword evidence="3" id="KW-1185">Reference proteome</keyword>
<evidence type="ECO:0000256" key="1">
    <source>
        <dbReference type="SAM" id="MobiDB-lite"/>
    </source>
</evidence>
<gene>
    <name evidence="2" type="ORF">DR950_17715</name>
</gene>
<evidence type="ECO:0000313" key="3">
    <source>
        <dbReference type="Proteomes" id="UP000263377"/>
    </source>
</evidence>
<sequence length="147" mass="15463">MPTSNGPLTRKPRELPEAPANTVLVNPTGEATPLHLPTDPGRRHTAASQHLGGEADYTGYTGTCPHRTPVLSVAVTKDDTLPVNLPASLALDLLRDEPSLRILNGPVLFLGPLGTDGQFTNLTDSQVHGIEQLLAGVRSGLRTPVGP</sequence>
<protein>
    <submittedName>
        <fullName evidence="2">Uncharacterized protein</fullName>
    </submittedName>
</protein>
<dbReference type="AlphaFoldDB" id="A0A372ZUG2"/>
<reference evidence="2 3" key="1">
    <citation type="submission" date="2018-08" db="EMBL/GenBank/DDBJ databases">
        <title>Diversity &amp; Physiological Properties of Lignin-Decomposing Actinobacteria from Soil.</title>
        <authorList>
            <person name="Roh S.G."/>
            <person name="Kim S.B."/>
        </authorList>
    </citation>
    <scope>NUCLEOTIDE SEQUENCE [LARGE SCALE GENOMIC DNA]</scope>
    <source>
        <strain evidence="2 3">MMS17-GH009</strain>
    </source>
</reference>
<accession>A0A372ZUG2</accession>
<organism evidence="2 3">
    <name type="scientific">Kitasatospora xanthocidica</name>
    <dbReference type="NCBI Taxonomy" id="83382"/>
    <lineage>
        <taxon>Bacteria</taxon>
        <taxon>Bacillati</taxon>
        <taxon>Actinomycetota</taxon>
        <taxon>Actinomycetes</taxon>
        <taxon>Kitasatosporales</taxon>
        <taxon>Streptomycetaceae</taxon>
        <taxon>Kitasatospora</taxon>
    </lineage>
</organism>
<proteinExistence type="predicted"/>